<dbReference type="InterPro" id="IPR000873">
    <property type="entry name" value="AMP-dep_synth/lig_dom"/>
</dbReference>
<evidence type="ECO:0000259" key="4">
    <source>
        <dbReference type="Pfam" id="PF00501"/>
    </source>
</evidence>
<dbReference type="Pfam" id="PF13193">
    <property type="entry name" value="AMP-binding_C"/>
    <property type="match status" value="1"/>
</dbReference>
<dbReference type="STRING" id="1280514.AXFE_15670"/>
<sequence>MDYEEALLAITGAGQFFEIVDAKINGIEMKVFKNTPSCLGDLFANAAQHANEIAVVYEDERVSYETLMKRADAFADLLANHYGVQKGDRVAIAMRNLPEWIEAYIATLNIGAIATLINGWWQRDEIEYALGDATPKVLIADTERAKRSLAPASERGVPIVVVRSTPADDLGELRRFDPATWETKPYKKPVMDPDDEATILYTSGTTGFPKGALSTHRAIMNAVYANGARAQMSTLRYPPKQPSQWPTSFILAVPLFHVTGCVSVLLSSLITNSKLVLMHRWDPDVALAIIEEEHITHFIGVPTMSWDMLESPNFTKTDTSSLLSMGGGGSAVPPELIKRIANGIKNGRPGFGYGMTETNSYGPQIGDDEALQYPKSAGRSLPIVEIAILDPMGEKVPVGERGEICFKGATVIKEYWNKPEANAKTFVDGFLRSGDIGHLDENGLVYVDDRIKDMVIRGGENVYCAEVESAIYEYPAVYEAAVFGLPHPRLGEEVAASIYLKEGSKVSPQEISSFLSKKIASYKIPTKLYIESDPLPRGATGKIQKRELRDRHVD</sequence>
<dbReference type="OrthoDB" id="9803968at2"/>
<dbReference type="PROSITE" id="PS00455">
    <property type="entry name" value="AMP_BINDING"/>
    <property type="match status" value="1"/>
</dbReference>
<keyword evidence="7" id="KW-1185">Reference proteome</keyword>
<evidence type="ECO:0000259" key="5">
    <source>
        <dbReference type="Pfam" id="PF13193"/>
    </source>
</evidence>
<feature type="compositionally biased region" description="Basic and acidic residues" evidence="3">
    <location>
        <begin position="544"/>
        <end position="554"/>
    </location>
</feature>
<keyword evidence="2 6" id="KW-0436">Ligase</keyword>
<dbReference type="Gene3D" id="3.40.50.980">
    <property type="match status" value="2"/>
</dbReference>
<dbReference type="RefSeq" id="WP_052605293.1">
    <property type="nucleotide sequence ID" value="NZ_JXYS01000035.1"/>
</dbReference>
<dbReference type="InterPro" id="IPR025110">
    <property type="entry name" value="AMP-bd_C"/>
</dbReference>
<dbReference type="EC" id="6.2.1.3" evidence="6"/>
<gene>
    <name evidence="6" type="ORF">AXFE_15670</name>
</gene>
<dbReference type="GO" id="GO:0004467">
    <property type="term" value="F:long-chain fatty acid-CoA ligase activity"/>
    <property type="evidence" value="ECO:0007669"/>
    <property type="project" value="UniProtKB-EC"/>
</dbReference>
<comment type="caution">
    <text evidence="6">The sequence shown here is derived from an EMBL/GenBank/DDBJ whole genome shotgun (WGS) entry which is preliminary data.</text>
</comment>
<reference evidence="6 7" key="1">
    <citation type="submission" date="2015-01" db="EMBL/GenBank/DDBJ databases">
        <title>Draft genome of the acidophilic iron oxidizer Acidithrix ferrooxidans strain Py-F3.</title>
        <authorList>
            <person name="Poehlein A."/>
            <person name="Eisen S."/>
            <person name="Schloemann M."/>
            <person name="Johnson B.D."/>
            <person name="Daniel R."/>
            <person name="Muehling M."/>
        </authorList>
    </citation>
    <scope>NUCLEOTIDE SEQUENCE [LARGE SCALE GENOMIC DNA]</scope>
    <source>
        <strain evidence="6 7">Py-F3</strain>
    </source>
</reference>
<dbReference type="SUPFAM" id="SSF56801">
    <property type="entry name" value="Acetyl-CoA synthetase-like"/>
    <property type="match status" value="1"/>
</dbReference>
<evidence type="ECO:0000256" key="2">
    <source>
        <dbReference type="ARBA" id="ARBA00022598"/>
    </source>
</evidence>
<dbReference type="InterPro" id="IPR020845">
    <property type="entry name" value="AMP-binding_CS"/>
</dbReference>
<evidence type="ECO:0000313" key="7">
    <source>
        <dbReference type="Proteomes" id="UP000032360"/>
    </source>
</evidence>
<dbReference type="PATRIC" id="fig|1280514.3.peg.2063"/>
<feature type="domain" description="AMP-binding enzyme C-terminal" evidence="5">
    <location>
        <begin position="466"/>
        <end position="542"/>
    </location>
</feature>
<dbReference type="InterPro" id="IPR045851">
    <property type="entry name" value="AMP-bd_C_sf"/>
</dbReference>
<dbReference type="Pfam" id="PF00501">
    <property type="entry name" value="AMP-binding"/>
    <property type="match status" value="1"/>
</dbReference>
<accession>A0A0D8HHV8</accession>
<dbReference type="GO" id="GO:0031956">
    <property type="term" value="F:medium-chain fatty acid-CoA ligase activity"/>
    <property type="evidence" value="ECO:0007669"/>
    <property type="project" value="TreeGrafter"/>
</dbReference>
<dbReference type="Gene3D" id="2.30.38.10">
    <property type="entry name" value="Luciferase, Domain 3"/>
    <property type="match status" value="1"/>
</dbReference>
<dbReference type="EMBL" id="JXYS01000035">
    <property type="protein sequence ID" value="KJF17580.1"/>
    <property type="molecule type" value="Genomic_DNA"/>
</dbReference>
<evidence type="ECO:0000313" key="6">
    <source>
        <dbReference type="EMBL" id="KJF17580.1"/>
    </source>
</evidence>
<dbReference type="FunFam" id="3.30.300.30:FF:000008">
    <property type="entry name" value="2,3-dihydroxybenzoate-AMP ligase"/>
    <property type="match status" value="1"/>
</dbReference>
<dbReference type="PANTHER" id="PTHR43201:SF5">
    <property type="entry name" value="MEDIUM-CHAIN ACYL-COA LIGASE ACSF2, MITOCHONDRIAL"/>
    <property type="match status" value="1"/>
</dbReference>
<feature type="region of interest" description="Disordered" evidence="3">
    <location>
        <begin position="534"/>
        <end position="554"/>
    </location>
</feature>
<evidence type="ECO:0000256" key="1">
    <source>
        <dbReference type="ARBA" id="ARBA00006432"/>
    </source>
</evidence>
<protein>
    <submittedName>
        <fullName evidence="6">Long-chain-fatty-acid--CoA ligase FadD13</fullName>
        <ecNumber evidence="6">6.2.1.3</ecNumber>
    </submittedName>
</protein>
<evidence type="ECO:0000256" key="3">
    <source>
        <dbReference type="SAM" id="MobiDB-lite"/>
    </source>
</evidence>
<proteinExistence type="inferred from homology"/>
<comment type="similarity">
    <text evidence="1">Belongs to the ATP-dependent AMP-binding enzyme family.</text>
</comment>
<dbReference type="AlphaFoldDB" id="A0A0D8HHV8"/>
<feature type="domain" description="AMP-dependent synthetase/ligase" evidence="4">
    <location>
        <begin position="43"/>
        <end position="416"/>
    </location>
</feature>
<dbReference type="PANTHER" id="PTHR43201">
    <property type="entry name" value="ACYL-COA SYNTHETASE"/>
    <property type="match status" value="1"/>
</dbReference>
<dbReference type="Gene3D" id="3.30.300.30">
    <property type="match status" value="1"/>
</dbReference>
<name>A0A0D8HHV8_9ACTN</name>
<dbReference type="Proteomes" id="UP000032360">
    <property type="component" value="Unassembled WGS sequence"/>
</dbReference>
<organism evidence="6 7">
    <name type="scientific">Acidithrix ferrooxidans</name>
    <dbReference type="NCBI Taxonomy" id="1280514"/>
    <lineage>
        <taxon>Bacteria</taxon>
        <taxon>Bacillati</taxon>
        <taxon>Actinomycetota</taxon>
        <taxon>Acidimicrobiia</taxon>
        <taxon>Acidimicrobiales</taxon>
        <taxon>Acidimicrobiaceae</taxon>
        <taxon>Acidithrix</taxon>
    </lineage>
</organism>